<evidence type="ECO:0000313" key="3">
    <source>
        <dbReference type="EMBL" id="JAV93073.1"/>
    </source>
</evidence>
<dbReference type="GO" id="GO:1902554">
    <property type="term" value="C:serine/threonine protein kinase complex"/>
    <property type="evidence" value="ECO:0007669"/>
    <property type="project" value="TreeGrafter"/>
</dbReference>
<dbReference type="GO" id="GO:0043539">
    <property type="term" value="F:protein serine/threonine kinase activator activity"/>
    <property type="evidence" value="ECO:0007669"/>
    <property type="project" value="InterPro"/>
</dbReference>
<dbReference type="PROSITE" id="PS50011">
    <property type="entry name" value="PROTEIN_KINASE_DOM"/>
    <property type="match status" value="1"/>
</dbReference>
<dbReference type="AlphaFoldDB" id="A0A1Y1N5B0"/>
<dbReference type="PANTHER" id="PTHR48014">
    <property type="entry name" value="SERINE/THREONINE-PROTEIN KINASE FRAY2"/>
    <property type="match status" value="1"/>
</dbReference>
<name>A0A1Y1N5B0_PHOPY</name>
<dbReference type="GO" id="GO:0005524">
    <property type="term" value="F:ATP binding"/>
    <property type="evidence" value="ECO:0007669"/>
    <property type="project" value="InterPro"/>
</dbReference>
<comment type="similarity">
    <text evidence="1">Belongs to the protein kinase superfamily. STE Ser/Thr protein kinase family. STE20 subfamily.</text>
</comment>
<proteinExistence type="inferred from homology"/>
<reference evidence="4 5" key="2">
    <citation type="journal article" date="2018" name="Elife">
        <title>Firefly genomes illuminate parallel origins of bioluminescence in beetles.</title>
        <authorList>
            <person name="Fallon T.R."/>
            <person name="Lower S.E."/>
            <person name="Chang C.H."/>
            <person name="Bessho-Uehara M."/>
            <person name="Martin G.J."/>
            <person name="Bewick A.J."/>
            <person name="Behringer M."/>
            <person name="Debat H.J."/>
            <person name="Wong I."/>
            <person name="Day J.C."/>
            <person name="Suvorov A."/>
            <person name="Silva C.J."/>
            <person name="Stanger-Hall K.F."/>
            <person name="Hall D.W."/>
            <person name="Schmitz R.J."/>
            <person name="Nelson D.R."/>
            <person name="Lewis S.M."/>
            <person name="Shigenobu S."/>
            <person name="Bybee S.M."/>
            <person name="Larracuente A.M."/>
            <person name="Oba Y."/>
            <person name="Weng J.K."/>
        </authorList>
    </citation>
    <scope>NUCLEOTIDE SEQUENCE [LARGE SCALE GENOMIC DNA]</scope>
    <source>
        <strain evidence="4">1611_PpyrPB1</strain>
        <tissue evidence="4">Whole body</tissue>
    </source>
</reference>
<evidence type="ECO:0000256" key="1">
    <source>
        <dbReference type="ARBA" id="ARBA00008874"/>
    </source>
</evidence>
<evidence type="ECO:0000313" key="4">
    <source>
        <dbReference type="EMBL" id="KAB0803283.1"/>
    </source>
</evidence>
<dbReference type="EMBL" id="GEZM01012241">
    <property type="protein sequence ID" value="JAV93073.1"/>
    <property type="molecule type" value="Transcribed_RNA"/>
</dbReference>
<dbReference type="OrthoDB" id="840771at2759"/>
<protein>
    <recommendedName>
        <fullName evidence="2">Protein kinase domain-containing protein</fullName>
    </recommendedName>
</protein>
<dbReference type="PANTHER" id="PTHR48014:SF21">
    <property type="entry name" value="SERINE_THREONINE-PROTEIN KINASE FRAY2"/>
    <property type="match status" value="1"/>
</dbReference>
<dbReference type="EMBL" id="GEZM01012240">
    <property type="protein sequence ID" value="JAV93075.1"/>
    <property type="molecule type" value="Transcribed_RNA"/>
</dbReference>
<sequence>MPTREDIPSVEVPKEIRLFRTSLIATVTMMVSYETNIDHYSTISILSQCWDGFVNVLLAKHTPSAKLVAIKRYNMDKLKEDSYLVEHEIILTRQLQHPNIIKYFSSFVNGPEVCVISPLMAFGSCKDLLDTHHFSQGLPENAITLILKDVLEGLDYIHRKGIIHRAIRASHILISRKGNACLSGLRYACPIIEQGKWQKQIHTFPINVSKNLNWLSPEVLEQNLLGYNEKSDIYSVGVVLCELANGSEPFAGMATTLMLVEKVRGAAPQLLDCSTISRNENNELNGFSHNQANRRFSEGLHQLTALCLQREPLCRPTAAQLCNHSYLKVSRRGLYLPDLLKPVLPLSDRVAHNTDDLANLDTIHKMSNLDLFTCEWDF</sequence>
<dbReference type="Proteomes" id="UP000327044">
    <property type="component" value="Unassembled WGS sequence"/>
</dbReference>
<dbReference type="InterPro" id="IPR011009">
    <property type="entry name" value="Kinase-like_dom_sf"/>
</dbReference>
<keyword evidence="5" id="KW-1185">Reference proteome</keyword>
<dbReference type="EMBL" id="VVIM01000001">
    <property type="protein sequence ID" value="KAB0803283.1"/>
    <property type="molecule type" value="Genomic_DNA"/>
</dbReference>
<dbReference type="Gene3D" id="1.10.510.10">
    <property type="entry name" value="Transferase(Phosphotransferase) domain 1"/>
    <property type="match status" value="1"/>
</dbReference>
<reference evidence="3" key="1">
    <citation type="journal article" date="2016" name="Sci. Rep.">
        <title>Molecular characterization of firefly nuptial gifts: a multi-omics approach sheds light on postcopulatory sexual selection.</title>
        <authorList>
            <person name="Al-Wathiqui N."/>
            <person name="Fallon T.R."/>
            <person name="South A."/>
            <person name="Weng J.K."/>
            <person name="Lewis S.M."/>
        </authorList>
    </citation>
    <scope>NUCLEOTIDE SEQUENCE</scope>
</reference>
<dbReference type="InParanoid" id="A0A1Y1N5B0"/>
<dbReference type="GO" id="GO:0006611">
    <property type="term" value="P:protein export from nucleus"/>
    <property type="evidence" value="ECO:0007669"/>
    <property type="project" value="TreeGrafter"/>
</dbReference>
<feature type="domain" description="Protein kinase" evidence="2">
    <location>
        <begin position="40"/>
        <end position="327"/>
    </location>
</feature>
<gene>
    <name evidence="4" type="ORF">PPYR_00253</name>
</gene>
<dbReference type="FunCoup" id="A0A1Y1N5B0">
    <property type="interactions" value="1138"/>
</dbReference>
<reference evidence="4" key="3">
    <citation type="submission" date="2019-08" db="EMBL/GenBank/DDBJ databases">
        <authorList>
            <consortium name="Photinus pyralis genome working group"/>
            <person name="Fallon T.R."/>
            <person name="Sander Lower S.E."/>
            <person name="Weng J.-K."/>
        </authorList>
    </citation>
    <scope>NUCLEOTIDE SEQUENCE</scope>
    <source>
        <strain evidence="4">1611_PpyrPB1</strain>
        <tissue evidence="4">Whole body</tissue>
    </source>
</reference>
<evidence type="ECO:0000313" key="5">
    <source>
        <dbReference type="Proteomes" id="UP000327044"/>
    </source>
</evidence>
<dbReference type="GO" id="GO:0004672">
    <property type="term" value="F:protein kinase activity"/>
    <property type="evidence" value="ECO:0007669"/>
    <property type="project" value="InterPro"/>
</dbReference>
<organism evidence="3">
    <name type="scientific">Photinus pyralis</name>
    <name type="common">Common eastern firefly</name>
    <name type="synonym">Lampyris pyralis</name>
    <dbReference type="NCBI Taxonomy" id="7054"/>
    <lineage>
        <taxon>Eukaryota</taxon>
        <taxon>Metazoa</taxon>
        <taxon>Ecdysozoa</taxon>
        <taxon>Arthropoda</taxon>
        <taxon>Hexapoda</taxon>
        <taxon>Insecta</taxon>
        <taxon>Pterygota</taxon>
        <taxon>Neoptera</taxon>
        <taxon>Endopterygota</taxon>
        <taxon>Coleoptera</taxon>
        <taxon>Polyphaga</taxon>
        <taxon>Elateriformia</taxon>
        <taxon>Elateroidea</taxon>
        <taxon>Lampyridae</taxon>
        <taxon>Lampyrinae</taxon>
        <taxon>Photinus</taxon>
    </lineage>
</organism>
<dbReference type="Gene3D" id="3.30.200.20">
    <property type="entry name" value="Phosphorylase Kinase, domain 1"/>
    <property type="match status" value="1"/>
</dbReference>
<accession>A0A1Y1N5B0</accession>
<dbReference type="SUPFAM" id="SSF56112">
    <property type="entry name" value="Protein kinase-like (PK-like)"/>
    <property type="match status" value="1"/>
</dbReference>
<dbReference type="Pfam" id="PF00069">
    <property type="entry name" value="Pkinase"/>
    <property type="match status" value="1"/>
</dbReference>
<evidence type="ECO:0000259" key="2">
    <source>
        <dbReference type="PROSITE" id="PS50011"/>
    </source>
</evidence>
<dbReference type="InterPro" id="IPR000719">
    <property type="entry name" value="Prot_kinase_dom"/>
</dbReference>
<dbReference type="InterPro" id="IPR047173">
    <property type="entry name" value="STRAD_A/B-like"/>
</dbReference>